<evidence type="ECO:0000313" key="4">
    <source>
        <dbReference type="EMBL" id="MBN8661443.1"/>
    </source>
</evidence>
<dbReference type="Pfam" id="PF00583">
    <property type="entry name" value="Acetyltransf_1"/>
    <property type="match status" value="1"/>
</dbReference>
<organism evidence="4 5">
    <name type="scientific">Candidatus Obscuribacter phosphatis</name>
    <dbReference type="NCBI Taxonomy" id="1906157"/>
    <lineage>
        <taxon>Bacteria</taxon>
        <taxon>Bacillati</taxon>
        <taxon>Candidatus Melainabacteria</taxon>
        <taxon>Candidatus Obscuribacterales</taxon>
        <taxon>Candidatus Obscuribacteraceae</taxon>
        <taxon>Candidatus Obscuribacter</taxon>
    </lineage>
</organism>
<comment type="caution">
    <text evidence="4">The sequence shown here is derived from an EMBL/GenBank/DDBJ whole genome shotgun (WGS) entry which is preliminary data.</text>
</comment>
<reference evidence="4" key="1">
    <citation type="submission" date="2021-02" db="EMBL/GenBank/DDBJ databases">
        <title>Genome-Resolved Metagenomics of a Microbial Community Performing Photosynthetic Biological Nutrient Removal.</title>
        <authorList>
            <person name="Mcdaniel E.A."/>
        </authorList>
    </citation>
    <scope>NUCLEOTIDE SEQUENCE</scope>
    <source>
        <strain evidence="4">UWPOB_OBS1</strain>
    </source>
</reference>
<dbReference type="SUPFAM" id="SSF55729">
    <property type="entry name" value="Acyl-CoA N-acyltransferases (Nat)"/>
    <property type="match status" value="1"/>
</dbReference>
<dbReference type="GO" id="GO:0005737">
    <property type="term" value="C:cytoplasm"/>
    <property type="evidence" value="ECO:0007669"/>
    <property type="project" value="TreeGrafter"/>
</dbReference>
<dbReference type="PANTHER" id="PTHR43626:SF4">
    <property type="entry name" value="GCN5-RELATED N-ACETYLTRANSFERASE 2, CHLOROPLASTIC"/>
    <property type="match status" value="1"/>
</dbReference>
<dbReference type="GO" id="GO:0008080">
    <property type="term" value="F:N-acetyltransferase activity"/>
    <property type="evidence" value="ECO:0007669"/>
    <property type="project" value="InterPro"/>
</dbReference>
<keyword evidence="2" id="KW-0012">Acyltransferase</keyword>
<keyword evidence="1" id="KW-0808">Transferase</keyword>
<evidence type="ECO:0000313" key="5">
    <source>
        <dbReference type="Proteomes" id="UP000664277"/>
    </source>
</evidence>
<dbReference type="CDD" id="cd04301">
    <property type="entry name" value="NAT_SF"/>
    <property type="match status" value="1"/>
</dbReference>
<dbReference type="AlphaFoldDB" id="A0A8J7PJC2"/>
<evidence type="ECO:0000256" key="1">
    <source>
        <dbReference type="ARBA" id="ARBA00022679"/>
    </source>
</evidence>
<dbReference type="PANTHER" id="PTHR43626">
    <property type="entry name" value="ACYL-COA N-ACYLTRANSFERASE"/>
    <property type="match status" value="1"/>
</dbReference>
<dbReference type="InterPro" id="IPR045039">
    <property type="entry name" value="NSI-like"/>
</dbReference>
<dbReference type="InterPro" id="IPR016181">
    <property type="entry name" value="Acyl_CoA_acyltransferase"/>
</dbReference>
<protein>
    <submittedName>
        <fullName evidence="4">GNAT family N-acetyltransferase</fullName>
    </submittedName>
</protein>
<evidence type="ECO:0000256" key="2">
    <source>
        <dbReference type="ARBA" id="ARBA00023315"/>
    </source>
</evidence>
<gene>
    <name evidence="4" type="ORF">J0M35_13845</name>
</gene>
<sequence length="154" mass="17358">MVLSGIWRKNEHSRDLPPNLKVSHDKAVPPRAVQELCASVGWSRREPDLIVKALANSMAVVSVWHEGQLIGFARATGDMVFNATIWDMVVRPDYQKLGVGRLVMDELLKELDEFKIPLVTLYADPGTDGFYKRFGFMCDPSGVRGMFRETGLDY</sequence>
<name>A0A8J7PJC2_9BACT</name>
<dbReference type="EMBL" id="JAFLCK010000020">
    <property type="protein sequence ID" value="MBN8661443.1"/>
    <property type="molecule type" value="Genomic_DNA"/>
</dbReference>
<dbReference type="Proteomes" id="UP000664277">
    <property type="component" value="Unassembled WGS sequence"/>
</dbReference>
<dbReference type="PROSITE" id="PS51186">
    <property type="entry name" value="GNAT"/>
    <property type="match status" value="1"/>
</dbReference>
<dbReference type="InterPro" id="IPR000182">
    <property type="entry name" value="GNAT_dom"/>
</dbReference>
<evidence type="ECO:0000259" key="3">
    <source>
        <dbReference type="PROSITE" id="PS51186"/>
    </source>
</evidence>
<proteinExistence type="predicted"/>
<accession>A0A8J7PJC2</accession>
<feature type="domain" description="N-acetyltransferase" evidence="3">
    <location>
        <begin position="4"/>
        <end position="154"/>
    </location>
</feature>
<dbReference type="Gene3D" id="3.40.630.30">
    <property type="match status" value="1"/>
</dbReference>